<gene>
    <name evidence="2" type="ORF">ACFFP0_23375</name>
</gene>
<dbReference type="EMBL" id="JBHMAA010000028">
    <property type="protein sequence ID" value="MFB9951801.1"/>
    <property type="molecule type" value="Genomic_DNA"/>
</dbReference>
<protein>
    <submittedName>
        <fullName evidence="2">GNAT family N-acetyltransferase</fullName>
        <ecNumber evidence="2">2.3.1.-</ecNumber>
    </submittedName>
</protein>
<accession>A0ABV6AMG0</accession>
<name>A0ABV6AMG0_9HYPH</name>
<evidence type="ECO:0000313" key="3">
    <source>
        <dbReference type="Proteomes" id="UP001589692"/>
    </source>
</evidence>
<proteinExistence type="predicted"/>
<dbReference type="PANTHER" id="PTHR43415">
    <property type="entry name" value="SPERMIDINE N(1)-ACETYLTRANSFERASE"/>
    <property type="match status" value="1"/>
</dbReference>
<dbReference type="GO" id="GO:0016746">
    <property type="term" value="F:acyltransferase activity"/>
    <property type="evidence" value="ECO:0007669"/>
    <property type="project" value="UniProtKB-KW"/>
</dbReference>
<dbReference type="EC" id="2.3.1.-" evidence="2"/>
<keyword evidence="2" id="KW-0012">Acyltransferase</keyword>
<feature type="domain" description="N-acetyltransferase" evidence="1">
    <location>
        <begin position="20"/>
        <end position="179"/>
    </location>
</feature>
<comment type="caution">
    <text evidence="2">The sequence shown here is derived from an EMBL/GenBank/DDBJ whole genome shotgun (WGS) entry which is preliminary data.</text>
</comment>
<dbReference type="SUPFAM" id="SSF55729">
    <property type="entry name" value="Acyl-CoA N-acyltransferases (Nat)"/>
    <property type="match status" value="1"/>
</dbReference>
<dbReference type="PANTHER" id="PTHR43415:SF3">
    <property type="entry name" value="GNAT-FAMILY ACETYLTRANSFERASE"/>
    <property type="match status" value="1"/>
</dbReference>
<dbReference type="Gene3D" id="3.40.630.30">
    <property type="match status" value="1"/>
</dbReference>
<keyword evidence="3" id="KW-1185">Reference proteome</keyword>
<dbReference type="InterPro" id="IPR000182">
    <property type="entry name" value="GNAT_dom"/>
</dbReference>
<dbReference type="Pfam" id="PF00583">
    <property type="entry name" value="Acetyltransf_1"/>
    <property type="match status" value="1"/>
</dbReference>
<dbReference type="Proteomes" id="UP001589692">
    <property type="component" value="Unassembled WGS sequence"/>
</dbReference>
<sequence length="179" mass="19839">MKSREDVREKPPRSERPEGVVIRSAAPGDAEALAALANMPGYRYGTLRLPFQSIEETRKGLETIAPGARRLVAEFDGRIVGDIFLGPMLGRRRHAASVGMGVHDDFTGRGIGSALMAAILDIADNWLNLRRVELTVFTDNANAIRLYERSGFVKEGHFRKFAFRDGAYVDAYSMARLRA</sequence>
<dbReference type="RefSeq" id="WP_377264615.1">
    <property type="nucleotide sequence ID" value="NZ_JBHMAA010000028.1"/>
</dbReference>
<evidence type="ECO:0000259" key="1">
    <source>
        <dbReference type="PROSITE" id="PS51186"/>
    </source>
</evidence>
<dbReference type="CDD" id="cd04301">
    <property type="entry name" value="NAT_SF"/>
    <property type="match status" value="1"/>
</dbReference>
<reference evidence="2 3" key="1">
    <citation type="submission" date="2024-09" db="EMBL/GenBank/DDBJ databases">
        <authorList>
            <person name="Sun Q."/>
            <person name="Mori K."/>
        </authorList>
    </citation>
    <scope>NUCLEOTIDE SEQUENCE [LARGE SCALE GENOMIC DNA]</scope>
    <source>
        <strain evidence="2 3">TBRC 4938</strain>
    </source>
</reference>
<dbReference type="InterPro" id="IPR016181">
    <property type="entry name" value="Acyl_CoA_acyltransferase"/>
</dbReference>
<evidence type="ECO:0000313" key="2">
    <source>
        <dbReference type="EMBL" id="MFB9951801.1"/>
    </source>
</evidence>
<keyword evidence="2" id="KW-0808">Transferase</keyword>
<dbReference type="PROSITE" id="PS51186">
    <property type="entry name" value="GNAT"/>
    <property type="match status" value="1"/>
</dbReference>
<organism evidence="2 3">
    <name type="scientific">Rhizobium puerariae</name>
    <dbReference type="NCBI Taxonomy" id="1585791"/>
    <lineage>
        <taxon>Bacteria</taxon>
        <taxon>Pseudomonadati</taxon>
        <taxon>Pseudomonadota</taxon>
        <taxon>Alphaproteobacteria</taxon>
        <taxon>Hyphomicrobiales</taxon>
        <taxon>Rhizobiaceae</taxon>
        <taxon>Rhizobium/Agrobacterium group</taxon>
        <taxon>Rhizobium</taxon>
    </lineage>
</organism>